<organism evidence="1 2">
    <name type="scientific">Trichinella britovi</name>
    <name type="common">Parasitic roundworm</name>
    <dbReference type="NCBI Taxonomy" id="45882"/>
    <lineage>
        <taxon>Eukaryota</taxon>
        <taxon>Metazoa</taxon>
        <taxon>Ecdysozoa</taxon>
        <taxon>Nematoda</taxon>
        <taxon>Enoplea</taxon>
        <taxon>Dorylaimia</taxon>
        <taxon>Trichinellida</taxon>
        <taxon>Trichinellidae</taxon>
        <taxon>Trichinella</taxon>
    </lineage>
</organism>
<protein>
    <submittedName>
        <fullName evidence="1">Uncharacterized protein</fullName>
    </submittedName>
</protein>
<dbReference type="AlphaFoldDB" id="A0A0V1CA06"/>
<sequence>MNQFIGQDPDVSEVPKQDQILTEFYFAQSFLIQIRFPFSALSFVQKRKQKSFQLISRNKTNIINI</sequence>
<dbReference type="Proteomes" id="UP000054653">
    <property type="component" value="Unassembled WGS sequence"/>
</dbReference>
<comment type="caution">
    <text evidence="1">The sequence shown here is derived from an EMBL/GenBank/DDBJ whole genome shotgun (WGS) entry which is preliminary data.</text>
</comment>
<accession>A0A0V1CA06</accession>
<name>A0A0V1CA06_TRIBR</name>
<evidence type="ECO:0000313" key="1">
    <source>
        <dbReference type="EMBL" id="KRY45854.1"/>
    </source>
</evidence>
<gene>
    <name evidence="1" type="ORF">T03_17953</name>
</gene>
<dbReference type="EMBL" id="JYDI01000324">
    <property type="protein sequence ID" value="KRY45854.1"/>
    <property type="molecule type" value="Genomic_DNA"/>
</dbReference>
<keyword evidence="2" id="KW-1185">Reference proteome</keyword>
<proteinExistence type="predicted"/>
<evidence type="ECO:0000313" key="2">
    <source>
        <dbReference type="Proteomes" id="UP000054653"/>
    </source>
</evidence>
<reference evidence="1 2" key="1">
    <citation type="submission" date="2015-01" db="EMBL/GenBank/DDBJ databases">
        <title>Evolution of Trichinella species and genotypes.</title>
        <authorList>
            <person name="Korhonen P.K."/>
            <person name="Edoardo P."/>
            <person name="Giuseppe L.R."/>
            <person name="Gasser R.B."/>
        </authorList>
    </citation>
    <scope>NUCLEOTIDE SEQUENCE [LARGE SCALE GENOMIC DNA]</scope>
    <source>
        <strain evidence="1">ISS120</strain>
    </source>
</reference>